<dbReference type="InterPro" id="IPR000008">
    <property type="entry name" value="C2_dom"/>
</dbReference>
<dbReference type="InterPro" id="IPR047259">
    <property type="entry name" value="QUIRKY-like"/>
</dbReference>
<dbReference type="Proteomes" id="UP001396334">
    <property type="component" value="Unassembled WGS sequence"/>
</dbReference>
<dbReference type="InterPro" id="IPR035892">
    <property type="entry name" value="C2_domain_sf"/>
</dbReference>
<comment type="caution">
    <text evidence="2">The sequence shown here is derived from an EMBL/GenBank/DDBJ whole genome shotgun (WGS) entry which is preliminary data.</text>
</comment>
<gene>
    <name evidence="2" type="ORF">V6N11_054353</name>
</gene>
<dbReference type="Pfam" id="PF00168">
    <property type="entry name" value="C2"/>
    <property type="match status" value="1"/>
</dbReference>
<dbReference type="Gene3D" id="2.60.40.150">
    <property type="entry name" value="C2 domain"/>
    <property type="match status" value="1"/>
</dbReference>
<protein>
    <recommendedName>
        <fullName evidence="1">C2 domain-containing protein</fullName>
    </recommendedName>
</protein>
<feature type="domain" description="C2" evidence="1">
    <location>
        <begin position="37"/>
        <end position="111"/>
    </location>
</feature>
<sequence length="138" mass="15864">MASEEVDYSLRETRPNRVFGIENLTSSFVLVDQMEFLFVRIVRARDLPLEALYGIMNSYVELKIESYCATTTEYFEKKPDSEWNRVLALARERFQATTMEINVINMDMIGKITTALYDIPTCLPPDSAPCFTMLGKVN</sequence>
<keyword evidence="3" id="KW-1185">Reference proteome</keyword>
<name>A0ABR2S3M2_9ROSI</name>
<dbReference type="PANTHER" id="PTHR31425:SF26">
    <property type="entry name" value="PROTEIN QUIRKY-LIKE"/>
    <property type="match status" value="1"/>
</dbReference>
<evidence type="ECO:0000313" key="2">
    <source>
        <dbReference type="EMBL" id="KAK9019845.1"/>
    </source>
</evidence>
<evidence type="ECO:0000313" key="3">
    <source>
        <dbReference type="Proteomes" id="UP001396334"/>
    </source>
</evidence>
<dbReference type="EMBL" id="JBBPBN010000017">
    <property type="protein sequence ID" value="KAK9019845.1"/>
    <property type="molecule type" value="Genomic_DNA"/>
</dbReference>
<proteinExistence type="predicted"/>
<dbReference type="SUPFAM" id="SSF49562">
    <property type="entry name" value="C2 domain (Calcium/lipid-binding domain, CaLB)"/>
    <property type="match status" value="1"/>
</dbReference>
<organism evidence="2 3">
    <name type="scientific">Hibiscus sabdariffa</name>
    <name type="common">roselle</name>
    <dbReference type="NCBI Taxonomy" id="183260"/>
    <lineage>
        <taxon>Eukaryota</taxon>
        <taxon>Viridiplantae</taxon>
        <taxon>Streptophyta</taxon>
        <taxon>Embryophyta</taxon>
        <taxon>Tracheophyta</taxon>
        <taxon>Spermatophyta</taxon>
        <taxon>Magnoliopsida</taxon>
        <taxon>eudicotyledons</taxon>
        <taxon>Gunneridae</taxon>
        <taxon>Pentapetalae</taxon>
        <taxon>rosids</taxon>
        <taxon>malvids</taxon>
        <taxon>Malvales</taxon>
        <taxon>Malvaceae</taxon>
        <taxon>Malvoideae</taxon>
        <taxon>Hibiscus</taxon>
    </lineage>
</organism>
<accession>A0ABR2S3M2</accession>
<dbReference type="PANTHER" id="PTHR31425">
    <property type="entry name" value="PHOSPHORIBOSYLANTHRANILATE TRANSFERASE ISOFORM 1"/>
    <property type="match status" value="1"/>
</dbReference>
<reference evidence="2 3" key="1">
    <citation type="journal article" date="2024" name="G3 (Bethesda)">
        <title>Genome assembly of Hibiscus sabdariffa L. provides insights into metabolisms of medicinal natural products.</title>
        <authorList>
            <person name="Kim T."/>
        </authorList>
    </citation>
    <scope>NUCLEOTIDE SEQUENCE [LARGE SCALE GENOMIC DNA]</scope>
    <source>
        <strain evidence="2">TK-2024</strain>
        <tissue evidence="2">Old leaves</tissue>
    </source>
</reference>
<evidence type="ECO:0000259" key="1">
    <source>
        <dbReference type="Pfam" id="PF00168"/>
    </source>
</evidence>